<dbReference type="EMBL" id="JAUSUA010000004">
    <property type="protein sequence ID" value="MDQ0208215.1"/>
    <property type="molecule type" value="Genomic_DNA"/>
</dbReference>
<reference evidence="7 8" key="1">
    <citation type="submission" date="2023-07" db="EMBL/GenBank/DDBJ databases">
        <title>Genomic Encyclopedia of Type Strains, Phase IV (KMG-IV): sequencing the most valuable type-strain genomes for metagenomic binning, comparative biology and taxonomic classification.</title>
        <authorList>
            <person name="Goeker M."/>
        </authorList>
    </citation>
    <scope>NUCLEOTIDE SEQUENCE [LARGE SCALE GENOMIC DNA]</scope>
    <source>
        <strain evidence="7 8">DSM 19154</strain>
    </source>
</reference>
<dbReference type="InterPro" id="IPR015421">
    <property type="entry name" value="PyrdxlP-dep_Trfase_major"/>
</dbReference>
<evidence type="ECO:0000256" key="1">
    <source>
        <dbReference type="ARBA" id="ARBA00001933"/>
    </source>
</evidence>
<dbReference type="NCBIfam" id="TIGR04350">
    <property type="entry name" value="C_S_lyase_PatB"/>
    <property type="match status" value="1"/>
</dbReference>
<organism evidence="7 8">
    <name type="scientific">Alkalicoccobacillus murimartini</name>
    <dbReference type="NCBI Taxonomy" id="171685"/>
    <lineage>
        <taxon>Bacteria</taxon>
        <taxon>Bacillati</taxon>
        <taxon>Bacillota</taxon>
        <taxon>Bacilli</taxon>
        <taxon>Bacillales</taxon>
        <taxon>Bacillaceae</taxon>
        <taxon>Alkalicoccobacillus</taxon>
    </lineage>
</organism>
<dbReference type="GO" id="GO:0047804">
    <property type="term" value="F:cysteine-S-conjugate beta-lyase activity"/>
    <property type="evidence" value="ECO:0007669"/>
    <property type="project" value="UniProtKB-EC"/>
</dbReference>
<evidence type="ECO:0000256" key="3">
    <source>
        <dbReference type="ARBA" id="ARBA00022898"/>
    </source>
</evidence>
<dbReference type="InterPro" id="IPR027619">
    <property type="entry name" value="C-S_lyase_PatB-like"/>
</dbReference>
<accession>A0ABT9YL66</accession>
<proteinExistence type="inferred from homology"/>
<name>A0ABT9YL66_9BACI</name>
<dbReference type="InterPro" id="IPR004839">
    <property type="entry name" value="Aminotransferase_I/II_large"/>
</dbReference>
<keyword evidence="8" id="KW-1185">Reference proteome</keyword>
<dbReference type="InterPro" id="IPR051798">
    <property type="entry name" value="Class-II_PLP-Dep_Aminotrans"/>
</dbReference>
<sequence length="392" mass="45095">MYRFDEVIDRKGTNSLKWDGVETRYGASDLLPLWVADMDFKAPQPVLDALTKRVQQGVFGYITPSSSVNESIVNWASRRYDWEIHSNSIVHTVGIVPTISNLVKAFINPGDEVIIQTPVYYPFYDVIKQNDRTILRNPLLQDENGQFKMDLTQLEESISEKTKMLVFCHPHNPGGRVWTIQELEDLAAICKKYDLLVVSDEIHADLLFDGYKHVPFASINEDMADRTFTCLAPTKTFNLAGIIASYIVVENKKLRLDLRRYLESTFMNSPNAFAGIATEVAYNEGEEWLQELMQYVQHNYQFTVDFIQTHMPKVKVVKPQGTYLLWLDFSEIPLTADERKQWLVEEAKVALNHGAMFGDEGENFERLNLACPRETLQKGLDQIKHAYDNHQF</sequence>
<evidence type="ECO:0000313" key="8">
    <source>
        <dbReference type="Proteomes" id="UP001225034"/>
    </source>
</evidence>
<feature type="domain" description="Aminotransferase class I/classII large" evidence="6">
    <location>
        <begin position="33"/>
        <end position="383"/>
    </location>
</feature>
<keyword evidence="3" id="KW-0663">Pyridoxal phosphate</keyword>
<keyword evidence="4 7" id="KW-0456">Lyase</keyword>
<evidence type="ECO:0000256" key="5">
    <source>
        <dbReference type="ARBA" id="ARBA00037974"/>
    </source>
</evidence>
<evidence type="ECO:0000256" key="2">
    <source>
        <dbReference type="ARBA" id="ARBA00012224"/>
    </source>
</evidence>
<dbReference type="InterPro" id="IPR015422">
    <property type="entry name" value="PyrdxlP-dep_Trfase_small"/>
</dbReference>
<comment type="similarity">
    <text evidence="5">Belongs to the class-II pyridoxal-phosphate-dependent aminotransferase family. MalY/PatB cystathionine beta-lyase subfamily.</text>
</comment>
<dbReference type="Gene3D" id="3.40.640.10">
    <property type="entry name" value="Type I PLP-dependent aspartate aminotransferase-like (Major domain)"/>
    <property type="match status" value="1"/>
</dbReference>
<dbReference type="SUPFAM" id="SSF53383">
    <property type="entry name" value="PLP-dependent transferases"/>
    <property type="match status" value="1"/>
</dbReference>
<gene>
    <name evidence="7" type="ORF">J2S05_003024</name>
</gene>
<evidence type="ECO:0000259" key="6">
    <source>
        <dbReference type="Pfam" id="PF00155"/>
    </source>
</evidence>
<dbReference type="PANTHER" id="PTHR43525:SF1">
    <property type="entry name" value="PROTEIN MALY"/>
    <property type="match status" value="1"/>
</dbReference>
<dbReference type="Proteomes" id="UP001225034">
    <property type="component" value="Unassembled WGS sequence"/>
</dbReference>
<dbReference type="Pfam" id="PF00155">
    <property type="entry name" value="Aminotran_1_2"/>
    <property type="match status" value="1"/>
</dbReference>
<dbReference type="EC" id="4.4.1.13" evidence="2"/>
<dbReference type="CDD" id="cd00609">
    <property type="entry name" value="AAT_like"/>
    <property type="match status" value="1"/>
</dbReference>
<dbReference type="PANTHER" id="PTHR43525">
    <property type="entry name" value="PROTEIN MALY"/>
    <property type="match status" value="1"/>
</dbReference>
<comment type="caution">
    <text evidence="7">The sequence shown here is derived from an EMBL/GenBank/DDBJ whole genome shotgun (WGS) entry which is preliminary data.</text>
</comment>
<evidence type="ECO:0000256" key="4">
    <source>
        <dbReference type="ARBA" id="ARBA00023239"/>
    </source>
</evidence>
<comment type="cofactor">
    <cofactor evidence="1">
        <name>pyridoxal 5'-phosphate</name>
        <dbReference type="ChEBI" id="CHEBI:597326"/>
    </cofactor>
</comment>
<dbReference type="RefSeq" id="WP_306984096.1">
    <property type="nucleotide sequence ID" value="NZ_JAUSUA010000004.1"/>
</dbReference>
<dbReference type="Gene3D" id="3.90.1150.10">
    <property type="entry name" value="Aspartate Aminotransferase, domain 1"/>
    <property type="match status" value="1"/>
</dbReference>
<protein>
    <recommendedName>
        <fullName evidence="2">cysteine-S-conjugate beta-lyase</fullName>
        <ecNumber evidence="2">4.4.1.13</ecNumber>
    </recommendedName>
</protein>
<dbReference type="InterPro" id="IPR015424">
    <property type="entry name" value="PyrdxlP-dep_Trfase"/>
</dbReference>
<evidence type="ECO:0000313" key="7">
    <source>
        <dbReference type="EMBL" id="MDQ0208215.1"/>
    </source>
</evidence>